<accession>A0A4D9D8Q5</accession>
<evidence type="ECO:0000313" key="6">
    <source>
        <dbReference type="Proteomes" id="UP000355283"/>
    </source>
</evidence>
<evidence type="ECO:0000256" key="3">
    <source>
        <dbReference type="SAM" id="Phobius"/>
    </source>
</evidence>
<proteinExistence type="predicted"/>
<keyword evidence="6" id="KW-1185">Reference proteome</keyword>
<dbReference type="PANTHER" id="PTHR10340:SF57">
    <property type="entry name" value="METALLOPHOS DOMAIN-CONTAINING PROTEIN"/>
    <property type="match status" value="1"/>
</dbReference>
<evidence type="ECO:0000256" key="1">
    <source>
        <dbReference type="ARBA" id="ARBA00022801"/>
    </source>
</evidence>
<keyword evidence="3" id="KW-0472">Membrane</keyword>
<sequence>MVWCNGSLSGGEGDDLPLTRGAGTWEGGYSAVCEAETTLPSISERVSTLEMQPDRNPPTITRTASNLRTGNAFFSAASALPSWPWRPAPGRRERQSHLLYASVFLVVGAFLLGVGVWIGQSRAIISRSEGSVNFFPPSGLGQVKADWPTHSLLGNTWAPRDVEPLFTAYHFTDAHIEPLYDKHVVVKGNCRKPDCCKKGENVCEAFTYDESELPTLGCDPPVSLLEGVLEAMQAVDPEVSYVLFTGDMNAHHLCNEELVRTTQNEFMRRVHRALPHLPFVYAIGNNDLWPNSKNSEHNFEALFQVQLKHCPQCAIFQGTEEEKTDNARTFRAGGYYRFRDRAKHVRILVVNSGLWAPRYDNSDLPRALPDAHMDWVENELEAAKEGGEQVVLISHIPPGHVRHSADWHERFLDRYIALCTRFAGTITAQLYGHHSKEYIRSFSPEVGVLVSAGVTPLGGGSLTYPGEKDAANPTFRHLIFTKSGFYDMWSFYLDLSSGERERFLGEKKPRTSKTTPATLGEKAREESVGGGFLFPSSTRKEKDREAFVSALESAAAATPVTAMGRADKRGVSAKFLEAVKAANSKGWDLMYSFRQTYKCPDVSPASIHLAADRILRDSHYTTRYEMYLGGLHSPHRLITCDVHTRTWDSEEVETCFDRLCLYDVSQECAALEPKKKKKHHHQMV</sequence>
<dbReference type="SUPFAM" id="SSF56300">
    <property type="entry name" value="Metallo-dependent phosphatases"/>
    <property type="match status" value="1"/>
</dbReference>
<evidence type="ECO:0000256" key="2">
    <source>
        <dbReference type="ARBA" id="ARBA00023180"/>
    </source>
</evidence>
<dbReference type="Proteomes" id="UP000355283">
    <property type="component" value="Unassembled WGS sequence"/>
</dbReference>
<dbReference type="PANTHER" id="PTHR10340">
    <property type="entry name" value="SPHINGOMYELIN PHOSPHODIESTERASE"/>
    <property type="match status" value="1"/>
</dbReference>
<dbReference type="Pfam" id="PF00149">
    <property type="entry name" value="Metallophos"/>
    <property type="match status" value="1"/>
</dbReference>
<comment type="caution">
    <text evidence="5">The sequence shown here is derived from an EMBL/GenBank/DDBJ whole genome shotgun (WGS) entry which is preliminary data.</text>
</comment>
<organism evidence="5 6">
    <name type="scientific">Nannochloropsis salina CCMP1776</name>
    <dbReference type="NCBI Taxonomy" id="1027361"/>
    <lineage>
        <taxon>Eukaryota</taxon>
        <taxon>Sar</taxon>
        <taxon>Stramenopiles</taxon>
        <taxon>Ochrophyta</taxon>
        <taxon>Eustigmatophyceae</taxon>
        <taxon>Eustigmatales</taxon>
        <taxon>Monodopsidaceae</taxon>
        <taxon>Microchloropsis</taxon>
        <taxon>Microchloropsis salina</taxon>
    </lineage>
</organism>
<dbReference type="GO" id="GO:0016787">
    <property type="term" value="F:hydrolase activity"/>
    <property type="evidence" value="ECO:0007669"/>
    <property type="project" value="UniProtKB-KW"/>
</dbReference>
<evidence type="ECO:0000313" key="5">
    <source>
        <dbReference type="EMBL" id="TFJ86373.1"/>
    </source>
</evidence>
<keyword evidence="2" id="KW-0325">Glycoprotein</keyword>
<keyword evidence="1" id="KW-0378">Hydrolase</keyword>
<evidence type="ECO:0000259" key="4">
    <source>
        <dbReference type="Pfam" id="PF00149"/>
    </source>
</evidence>
<keyword evidence="3" id="KW-1133">Transmembrane helix</keyword>
<dbReference type="InterPro" id="IPR004843">
    <property type="entry name" value="Calcineurin-like_PHP"/>
</dbReference>
<feature type="transmembrane region" description="Helical" evidence="3">
    <location>
        <begin position="98"/>
        <end position="118"/>
    </location>
</feature>
<dbReference type="Gene3D" id="3.60.21.10">
    <property type="match status" value="1"/>
</dbReference>
<keyword evidence="3" id="KW-0812">Transmembrane</keyword>
<dbReference type="EMBL" id="SDOX01000009">
    <property type="protein sequence ID" value="TFJ86373.1"/>
    <property type="molecule type" value="Genomic_DNA"/>
</dbReference>
<feature type="domain" description="Calcineurin-like phosphoesterase" evidence="4">
    <location>
        <begin position="226"/>
        <end position="433"/>
    </location>
</feature>
<dbReference type="InterPro" id="IPR029052">
    <property type="entry name" value="Metallo-depent_PP-like"/>
</dbReference>
<protein>
    <recommendedName>
        <fullName evidence="4">Calcineurin-like phosphoesterase domain-containing protein</fullName>
    </recommendedName>
</protein>
<name>A0A4D9D8Q5_9STRA</name>
<reference evidence="5 6" key="1">
    <citation type="submission" date="2019-01" db="EMBL/GenBank/DDBJ databases">
        <title>Nuclear Genome Assembly of the Microalgal Biofuel strain Nannochloropsis salina CCMP1776.</title>
        <authorList>
            <person name="Hovde B."/>
        </authorList>
    </citation>
    <scope>NUCLEOTIDE SEQUENCE [LARGE SCALE GENOMIC DNA]</scope>
    <source>
        <strain evidence="5 6">CCMP1776</strain>
    </source>
</reference>
<gene>
    <name evidence="5" type="ORF">NSK_002581</name>
</gene>
<dbReference type="OrthoDB" id="348678at2759"/>
<dbReference type="AlphaFoldDB" id="A0A4D9D8Q5"/>